<sequence length="264" mass="29534">MGIRDQLTTNHVFDPVYVRRSADYAVDAIAKAIFFCHVKIGEKLPSEKTLTAQLGLNRTALREALKRMEKDGILEVRAGAAGGAFVVGRPPASYVQMFLPTQVEVEDFAEILITRRAIEPQIVELAASRASPQELQEMRDILAPLEELRGRDHYTEEDIETFSMAALRFNTALGRATHMRILETIMQVLTQQIEPIRRRAAAKVPAAAIDTLLATLDAICLGDSEKIASVLATRFNYLEQAWQEETGRQIWREPPRFLATGTNT</sequence>
<evidence type="ECO:0000259" key="4">
    <source>
        <dbReference type="PROSITE" id="PS50949"/>
    </source>
</evidence>
<dbReference type="PRINTS" id="PR00035">
    <property type="entry name" value="HTHGNTR"/>
</dbReference>
<keyword evidence="2" id="KW-0238">DNA-binding</keyword>
<dbReference type="PANTHER" id="PTHR43537:SF5">
    <property type="entry name" value="UXU OPERON TRANSCRIPTIONAL REGULATOR"/>
    <property type="match status" value="1"/>
</dbReference>
<dbReference type="InterPro" id="IPR008920">
    <property type="entry name" value="TF_FadR/GntR_C"/>
</dbReference>
<dbReference type="Pfam" id="PF00392">
    <property type="entry name" value="GntR"/>
    <property type="match status" value="1"/>
</dbReference>
<proteinExistence type="predicted"/>
<keyword evidence="3" id="KW-0804">Transcription</keyword>
<keyword evidence="1" id="KW-0805">Transcription regulation</keyword>
<name>A0ABU3DEN6_9RHOB</name>
<dbReference type="Gene3D" id="1.10.10.10">
    <property type="entry name" value="Winged helix-like DNA-binding domain superfamily/Winged helix DNA-binding domain"/>
    <property type="match status" value="1"/>
</dbReference>
<dbReference type="SUPFAM" id="SSF46785">
    <property type="entry name" value="Winged helix' DNA-binding domain"/>
    <property type="match status" value="1"/>
</dbReference>
<dbReference type="Gene3D" id="1.20.120.530">
    <property type="entry name" value="GntR ligand-binding domain-like"/>
    <property type="match status" value="1"/>
</dbReference>
<evidence type="ECO:0000256" key="2">
    <source>
        <dbReference type="ARBA" id="ARBA00023125"/>
    </source>
</evidence>
<dbReference type="RefSeq" id="WP_311689764.1">
    <property type="nucleotide sequence ID" value="NZ_JAVRHL010000001.1"/>
</dbReference>
<dbReference type="InterPro" id="IPR000524">
    <property type="entry name" value="Tscrpt_reg_HTH_GntR"/>
</dbReference>
<organism evidence="5 6">
    <name type="scientific">Tropicimonas omnivorans</name>
    <dbReference type="NCBI Taxonomy" id="3075590"/>
    <lineage>
        <taxon>Bacteria</taxon>
        <taxon>Pseudomonadati</taxon>
        <taxon>Pseudomonadota</taxon>
        <taxon>Alphaproteobacteria</taxon>
        <taxon>Rhodobacterales</taxon>
        <taxon>Roseobacteraceae</taxon>
        <taxon>Tropicimonas</taxon>
    </lineage>
</organism>
<comment type="caution">
    <text evidence="5">The sequence shown here is derived from an EMBL/GenBank/DDBJ whole genome shotgun (WGS) entry which is preliminary data.</text>
</comment>
<dbReference type="PROSITE" id="PS50949">
    <property type="entry name" value="HTH_GNTR"/>
    <property type="match status" value="1"/>
</dbReference>
<reference evidence="5 6" key="1">
    <citation type="submission" date="2023-09" db="EMBL/GenBank/DDBJ databases">
        <authorList>
            <person name="Rey-Velasco X."/>
        </authorList>
    </citation>
    <scope>NUCLEOTIDE SEQUENCE [LARGE SCALE GENOMIC DNA]</scope>
    <source>
        <strain evidence="5 6">F158</strain>
    </source>
</reference>
<evidence type="ECO:0000256" key="3">
    <source>
        <dbReference type="ARBA" id="ARBA00023163"/>
    </source>
</evidence>
<dbReference type="SMART" id="SM00345">
    <property type="entry name" value="HTH_GNTR"/>
    <property type="match status" value="1"/>
</dbReference>
<gene>
    <name evidence="5" type="ORF">RM543_04925</name>
</gene>
<evidence type="ECO:0000256" key="1">
    <source>
        <dbReference type="ARBA" id="ARBA00023015"/>
    </source>
</evidence>
<dbReference type="CDD" id="cd07377">
    <property type="entry name" value="WHTH_GntR"/>
    <property type="match status" value="1"/>
</dbReference>
<dbReference type="EMBL" id="JAVRHL010000001">
    <property type="protein sequence ID" value="MDT0682018.1"/>
    <property type="molecule type" value="Genomic_DNA"/>
</dbReference>
<keyword evidence="6" id="KW-1185">Reference proteome</keyword>
<dbReference type="PANTHER" id="PTHR43537">
    <property type="entry name" value="TRANSCRIPTIONAL REGULATOR, GNTR FAMILY"/>
    <property type="match status" value="1"/>
</dbReference>
<dbReference type="InterPro" id="IPR011711">
    <property type="entry name" value="GntR_C"/>
</dbReference>
<dbReference type="InterPro" id="IPR036390">
    <property type="entry name" value="WH_DNA-bd_sf"/>
</dbReference>
<dbReference type="SUPFAM" id="SSF48008">
    <property type="entry name" value="GntR ligand-binding domain-like"/>
    <property type="match status" value="1"/>
</dbReference>
<protein>
    <submittedName>
        <fullName evidence="5">FCD domain-containing protein</fullName>
    </submittedName>
</protein>
<evidence type="ECO:0000313" key="6">
    <source>
        <dbReference type="Proteomes" id="UP001265259"/>
    </source>
</evidence>
<dbReference type="Pfam" id="PF07729">
    <property type="entry name" value="FCD"/>
    <property type="match status" value="1"/>
</dbReference>
<feature type="domain" description="HTH gntR-type" evidence="4">
    <location>
        <begin position="19"/>
        <end position="89"/>
    </location>
</feature>
<dbReference type="Proteomes" id="UP001265259">
    <property type="component" value="Unassembled WGS sequence"/>
</dbReference>
<accession>A0ABU3DEN6</accession>
<evidence type="ECO:0000313" key="5">
    <source>
        <dbReference type="EMBL" id="MDT0682018.1"/>
    </source>
</evidence>
<dbReference type="InterPro" id="IPR036388">
    <property type="entry name" value="WH-like_DNA-bd_sf"/>
</dbReference>
<dbReference type="SMART" id="SM00895">
    <property type="entry name" value="FCD"/>
    <property type="match status" value="1"/>
</dbReference>